<name>A0A6J7D9I7_9ZZZZ</name>
<organism evidence="1">
    <name type="scientific">freshwater metagenome</name>
    <dbReference type="NCBI Taxonomy" id="449393"/>
    <lineage>
        <taxon>unclassified sequences</taxon>
        <taxon>metagenomes</taxon>
        <taxon>ecological metagenomes</taxon>
    </lineage>
</organism>
<sequence length="250" mass="26183">MLILLAPSEGKAAPTPGGAPVDLAQLACPQLEPQRRELIERLRKLAAGPQAKALTALGLSAGQAGELERDRDLFGAAAAPAAQVYTGVLYQHLDLASLPAAARRRADRRVLIASALWGVVAPGDAIPAYRLSIGAKLPGIPGLAAWWRPALEAALPQEGLVVDLRSGAYAAAWRPPGIELVEVGARTAQGKVISHMAKATRGEVARLLLERTQEPRSAEEVAAAVEAAGRRAQLNELPRGRGWALDVIAG</sequence>
<proteinExistence type="predicted"/>
<dbReference type="AlphaFoldDB" id="A0A6J7D9I7"/>
<dbReference type="Pfam" id="PF03883">
    <property type="entry name" value="H2O2_YaaD"/>
    <property type="match status" value="1"/>
</dbReference>
<gene>
    <name evidence="1" type="ORF">UFOPK3423_00531</name>
</gene>
<dbReference type="PANTHER" id="PTHR30283:SF4">
    <property type="entry name" value="PEROXIDE STRESS RESISTANCE PROTEIN YAAA"/>
    <property type="match status" value="1"/>
</dbReference>
<dbReference type="PANTHER" id="PTHR30283">
    <property type="entry name" value="PEROXIDE STRESS RESPONSE PROTEIN YAAA"/>
    <property type="match status" value="1"/>
</dbReference>
<dbReference type="GO" id="GO:0033194">
    <property type="term" value="P:response to hydroperoxide"/>
    <property type="evidence" value="ECO:0007669"/>
    <property type="project" value="TreeGrafter"/>
</dbReference>
<reference evidence="1" key="1">
    <citation type="submission" date="2020-05" db="EMBL/GenBank/DDBJ databases">
        <authorList>
            <person name="Chiriac C."/>
            <person name="Salcher M."/>
            <person name="Ghai R."/>
            <person name="Kavagutti S V."/>
        </authorList>
    </citation>
    <scope>NUCLEOTIDE SEQUENCE</scope>
</reference>
<protein>
    <submittedName>
        <fullName evidence="1">Unannotated protein</fullName>
    </submittedName>
</protein>
<dbReference type="GO" id="GO:0005829">
    <property type="term" value="C:cytosol"/>
    <property type="evidence" value="ECO:0007669"/>
    <property type="project" value="TreeGrafter"/>
</dbReference>
<evidence type="ECO:0000313" key="1">
    <source>
        <dbReference type="EMBL" id="CAB4866931.1"/>
    </source>
</evidence>
<dbReference type="EMBL" id="CAFBLQ010000041">
    <property type="protein sequence ID" value="CAB4866931.1"/>
    <property type="molecule type" value="Genomic_DNA"/>
</dbReference>
<dbReference type="InterPro" id="IPR005583">
    <property type="entry name" value="YaaA"/>
</dbReference>
<accession>A0A6J7D9I7</accession>